<dbReference type="InterPro" id="IPR044084">
    <property type="entry name" value="AvModA-like_subst-bd"/>
</dbReference>
<protein>
    <submittedName>
        <fullName evidence="6">Molybdenum ABC transporter, periplasmic molybdate-binding protein</fullName>
    </submittedName>
</protein>
<organism evidence="6">
    <name type="scientific">Chlorobium phaeobacteroides (strain BS1)</name>
    <dbReference type="NCBI Taxonomy" id="331678"/>
    <lineage>
        <taxon>Bacteria</taxon>
        <taxon>Pseudomonadati</taxon>
        <taxon>Chlorobiota</taxon>
        <taxon>Chlorobiia</taxon>
        <taxon>Chlorobiales</taxon>
        <taxon>Chlorobiaceae</taxon>
        <taxon>Chlorobium/Pelodictyon group</taxon>
        <taxon>Chlorobium</taxon>
    </lineage>
</organism>
<dbReference type="PANTHER" id="PTHR30632">
    <property type="entry name" value="MOLYBDATE-BINDING PERIPLASMIC PROTEIN"/>
    <property type="match status" value="1"/>
</dbReference>
<evidence type="ECO:0000256" key="5">
    <source>
        <dbReference type="SAM" id="SignalP"/>
    </source>
</evidence>
<dbReference type="PIRSF" id="PIRSF004846">
    <property type="entry name" value="ModA"/>
    <property type="match status" value="1"/>
</dbReference>
<dbReference type="InterPro" id="IPR050682">
    <property type="entry name" value="ModA/WtpA"/>
</dbReference>
<dbReference type="STRING" id="331678.Cphamn1_0451"/>
<dbReference type="Pfam" id="PF13531">
    <property type="entry name" value="SBP_bac_11"/>
    <property type="match status" value="1"/>
</dbReference>
<dbReference type="KEGG" id="cpb:Cphamn1_0451"/>
<evidence type="ECO:0000256" key="3">
    <source>
        <dbReference type="ARBA" id="ARBA00022729"/>
    </source>
</evidence>
<reference evidence="6" key="1">
    <citation type="submission" date="2008-06" db="EMBL/GenBank/DDBJ databases">
        <title>Complete sequence of Chlorobium phaeobacteroides BS1.</title>
        <authorList>
            <consortium name="US DOE Joint Genome Institute"/>
            <person name="Lucas S."/>
            <person name="Copeland A."/>
            <person name="Lapidus A."/>
            <person name="Glavina del Rio T."/>
            <person name="Dalin E."/>
            <person name="Tice H."/>
            <person name="Bruce D."/>
            <person name="Goodwin L."/>
            <person name="Pitluck S."/>
            <person name="Schmutz J."/>
            <person name="Larimer F."/>
            <person name="Land M."/>
            <person name="Hauser L."/>
            <person name="Kyrpides N."/>
            <person name="Ovchinnikova G."/>
            <person name="Li T."/>
            <person name="Liu Z."/>
            <person name="Zhao F."/>
            <person name="Overmann J."/>
            <person name="Bryant D.A."/>
            <person name="Richardson P."/>
        </authorList>
    </citation>
    <scope>NUCLEOTIDE SEQUENCE [LARGE SCALE GENOMIC DNA]</scope>
    <source>
        <strain evidence="6">BS1</strain>
    </source>
</reference>
<evidence type="ECO:0000256" key="1">
    <source>
        <dbReference type="ARBA" id="ARBA00009175"/>
    </source>
</evidence>
<dbReference type="AlphaFoldDB" id="B3EM37"/>
<dbReference type="eggNOG" id="COG0725">
    <property type="taxonomic scope" value="Bacteria"/>
</dbReference>
<evidence type="ECO:0000256" key="2">
    <source>
        <dbReference type="ARBA" id="ARBA00022723"/>
    </source>
</evidence>
<dbReference type="GO" id="GO:0015689">
    <property type="term" value="P:molybdate ion transport"/>
    <property type="evidence" value="ECO:0007669"/>
    <property type="project" value="InterPro"/>
</dbReference>
<dbReference type="EMBL" id="CP001101">
    <property type="protein sequence ID" value="ACE03415.1"/>
    <property type="molecule type" value="Genomic_DNA"/>
</dbReference>
<dbReference type="SUPFAM" id="SSF53850">
    <property type="entry name" value="Periplasmic binding protein-like II"/>
    <property type="match status" value="1"/>
</dbReference>
<feature type="binding site" evidence="4">
    <location>
        <position position="77"/>
    </location>
    <ligand>
        <name>molybdate</name>
        <dbReference type="ChEBI" id="CHEBI:36264"/>
    </ligand>
</feature>
<sequence length="271" mass="29139">MNRNRRIYLLPLLLVFLTVNACGGGPAKQSQSAQRSDVLHIAAAANLSYVISLLIDAFIEEHGEYAVMDIRVTKASSGSLTAQIRNSAPFDVFLAANTGYPEALSADSLTFGSPVVYAEGIPAMVYRQEIDGEKGVACLLDVSVDKIALAKPELAPYGEAAVEILSRAGILKQVENKFVYGSSITQAFQHAITAADAGFIAASLLYGDSGQEMEKAGMRSVVFAPDAYNPAALRQAMVLLDSSNEAAQVFYSFMQGERAREILRNNGYRVE</sequence>
<dbReference type="PANTHER" id="PTHR30632:SF14">
    <property type="entry name" value="TUNGSTATE_MOLYBDATE_CHROMATE-BINDING PROTEIN MODA"/>
    <property type="match status" value="1"/>
</dbReference>
<proteinExistence type="inferred from homology"/>
<gene>
    <name evidence="6" type="ordered locus">Cphamn1_0451</name>
</gene>
<dbReference type="OrthoDB" id="9785015at2"/>
<name>B3EM37_CHLPB</name>
<dbReference type="GO" id="GO:0030973">
    <property type="term" value="F:molybdate ion binding"/>
    <property type="evidence" value="ECO:0007669"/>
    <property type="project" value="InterPro"/>
</dbReference>
<feature type="chain" id="PRO_5002786183" evidence="5">
    <location>
        <begin position="22"/>
        <end position="271"/>
    </location>
</feature>
<feature type="signal peptide" evidence="5">
    <location>
        <begin position="1"/>
        <end position="21"/>
    </location>
</feature>
<accession>B3EM37</accession>
<dbReference type="InterPro" id="IPR005950">
    <property type="entry name" value="ModA"/>
</dbReference>
<dbReference type="Gene3D" id="3.40.190.10">
    <property type="entry name" value="Periplasmic binding protein-like II"/>
    <property type="match status" value="2"/>
</dbReference>
<comment type="similarity">
    <text evidence="1">Belongs to the bacterial solute-binding protein ModA family.</text>
</comment>
<evidence type="ECO:0000313" key="6">
    <source>
        <dbReference type="EMBL" id="ACE03415.1"/>
    </source>
</evidence>
<keyword evidence="3 5" id="KW-0732">Signal</keyword>
<keyword evidence="2 4" id="KW-0479">Metal-binding</keyword>
<feature type="binding site" evidence="4">
    <location>
        <position position="184"/>
    </location>
    <ligand>
        <name>molybdate</name>
        <dbReference type="ChEBI" id="CHEBI:36264"/>
    </ligand>
</feature>
<evidence type="ECO:0000256" key="4">
    <source>
        <dbReference type="PIRSR" id="PIRSR004846-1"/>
    </source>
</evidence>
<dbReference type="GO" id="GO:0046872">
    <property type="term" value="F:metal ion binding"/>
    <property type="evidence" value="ECO:0007669"/>
    <property type="project" value="UniProtKB-KW"/>
</dbReference>
<dbReference type="NCBIfam" id="TIGR01256">
    <property type="entry name" value="modA"/>
    <property type="match status" value="1"/>
</dbReference>
<dbReference type="HOGENOM" id="CLU_065520_1_0_10"/>
<keyword evidence="4" id="KW-0500">Molybdenum</keyword>
<dbReference type="CDD" id="cd13539">
    <property type="entry name" value="PBP2_AvModA"/>
    <property type="match status" value="1"/>
</dbReference>